<evidence type="ECO:0000313" key="1">
    <source>
        <dbReference type="EMBL" id="CCG42025.1"/>
    </source>
</evidence>
<dbReference type="STRING" id="1150626.PHAMO_300018"/>
<sequence>MGREPPLSQSEKGITLSRFATTATGVGDGRGFPMTVFPTVVQGALLCRNTNIYNLTES</sequence>
<organism evidence="1 2">
    <name type="scientific">Magnetospirillum molischianum DSM 120</name>
    <dbReference type="NCBI Taxonomy" id="1150626"/>
    <lineage>
        <taxon>Bacteria</taxon>
        <taxon>Pseudomonadati</taxon>
        <taxon>Pseudomonadota</taxon>
        <taxon>Alphaproteobacteria</taxon>
        <taxon>Rhodospirillales</taxon>
        <taxon>Rhodospirillaceae</taxon>
        <taxon>Magnetospirillum</taxon>
    </lineage>
</organism>
<keyword evidence="2" id="KW-1185">Reference proteome</keyword>
<reference evidence="1 2" key="1">
    <citation type="journal article" date="2012" name="J. Bacteriol.">
        <title>Draft Genome Sequence of the Purple Photosynthetic Bacterium Phaeospirillum molischianum DSM120, a Particularly Versatile Bacterium.</title>
        <authorList>
            <person name="Duquesne K."/>
            <person name="Prima V."/>
            <person name="Ji B."/>
            <person name="Rouy Z."/>
            <person name="Medigue C."/>
            <person name="Talla E."/>
            <person name="Sturgis J.N."/>
        </authorList>
    </citation>
    <scope>NUCLEOTIDE SEQUENCE [LARGE SCALE GENOMIC DNA]</scope>
    <source>
        <strain evidence="2">DSM120</strain>
    </source>
</reference>
<dbReference type="EMBL" id="CAHP01000024">
    <property type="protein sequence ID" value="CCG42025.1"/>
    <property type="molecule type" value="Genomic_DNA"/>
</dbReference>
<protein>
    <submittedName>
        <fullName evidence="1">Uncharacterized protein</fullName>
    </submittedName>
</protein>
<dbReference type="Proteomes" id="UP000004169">
    <property type="component" value="Unassembled WGS sequence"/>
</dbReference>
<proteinExistence type="predicted"/>
<gene>
    <name evidence="1" type="ORF">PHAMO_300018</name>
</gene>
<evidence type="ECO:0000313" key="2">
    <source>
        <dbReference type="Proteomes" id="UP000004169"/>
    </source>
</evidence>
<comment type="caution">
    <text evidence="1">The sequence shown here is derived from an EMBL/GenBank/DDBJ whole genome shotgun (WGS) entry which is preliminary data.</text>
</comment>
<name>H8FUI7_MAGML</name>
<accession>H8FUI7</accession>
<dbReference type="AlphaFoldDB" id="H8FUI7"/>